<dbReference type="InterPro" id="IPR036612">
    <property type="entry name" value="KH_dom_type_1_sf"/>
</dbReference>
<dbReference type="PANTHER" id="PTHR21321:SF4">
    <property type="entry name" value="EXOSOME COMPLEX COMPONENT RRP4"/>
    <property type="match status" value="1"/>
</dbReference>
<dbReference type="HAMAP" id="MF_00623">
    <property type="entry name" value="Exosome_Rrp4"/>
    <property type="match status" value="1"/>
</dbReference>
<dbReference type="InterPro" id="IPR026699">
    <property type="entry name" value="Exosome_RNA_bind1/RRP40/RRP4"/>
</dbReference>
<evidence type="ECO:0000256" key="3">
    <source>
        <dbReference type="ARBA" id="ARBA00022835"/>
    </source>
</evidence>
<dbReference type="Pfam" id="PF21266">
    <property type="entry name" value="S1_RRP4"/>
    <property type="match status" value="1"/>
</dbReference>
<dbReference type="Pfam" id="PF15985">
    <property type="entry name" value="KH_6"/>
    <property type="match status" value="1"/>
</dbReference>
<dbReference type="SMART" id="SM00316">
    <property type="entry name" value="S1"/>
    <property type="match status" value="1"/>
</dbReference>
<dbReference type="GO" id="GO:0000467">
    <property type="term" value="P:exonucleolytic trimming to generate mature 3'-end of 5.8S rRNA from tricistronic rRNA transcript (SSU-rRNA, 5.8S rRNA, LSU-rRNA)"/>
    <property type="evidence" value="ECO:0007669"/>
    <property type="project" value="TreeGrafter"/>
</dbReference>
<dbReference type="InterPro" id="IPR012340">
    <property type="entry name" value="NA-bd_OB-fold"/>
</dbReference>
<dbReference type="InterPro" id="IPR004087">
    <property type="entry name" value="KH_dom"/>
</dbReference>
<dbReference type="InterPro" id="IPR023474">
    <property type="entry name" value="Rrp4"/>
</dbReference>
<evidence type="ECO:0000313" key="8">
    <source>
        <dbReference type="Proteomes" id="UP000752814"/>
    </source>
</evidence>
<dbReference type="PANTHER" id="PTHR21321">
    <property type="entry name" value="PNAS-3 RELATED"/>
    <property type="match status" value="1"/>
</dbReference>
<dbReference type="NCBIfam" id="NF003181">
    <property type="entry name" value="PRK04163.1-1"/>
    <property type="match status" value="1"/>
</dbReference>
<protein>
    <recommendedName>
        <fullName evidence="5">Exosome complex component Rrp4</fullName>
    </recommendedName>
</protein>
<dbReference type="GO" id="GO:0071051">
    <property type="term" value="P:poly(A)-dependent snoRNA 3'-end processing"/>
    <property type="evidence" value="ECO:0007669"/>
    <property type="project" value="TreeGrafter"/>
</dbReference>
<dbReference type="EMBL" id="LVVT01000024">
    <property type="protein sequence ID" value="TQS81187.1"/>
    <property type="molecule type" value="Genomic_DNA"/>
</dbReference>
<comment type="function">
    <text evidence="5">Non-catalytic component of the exosome, which is a complex involved in RNA degradation. Increases the RNA binding and the efficiency of RNA degradation. Confers strong poly(A) specificity to the exosome.</text>
</comment>
<comment type="caution">
    <text evidence="7">The sequence shown here is derived from an EMBL/GenBank/DDBJ whole genome shotgun (WGS) entry which is preliminary data.</text>
</comment>
<proteinExistence type="inferred from homology"/>
<comment type="subcellular location">
    <subcellularLocation>
        <location evidence="5">Cytoplasm</location>
    </subcellularLocation>
</comment>
<dbReference type="SUPFAM" id="SSF110324">
    <property type="entry name" value="Ribosomal L27 protein-like"/>
    <property type="match status" value="1"/>
</dbReference>
<dbReference type="AlphaFoldDB" id="A0A8J8PCC9"/>
<accession>A0A8J8PCC9</accession>
<dbReference type="Pfam" id="PF22625">
    <property type="entry name" value="ECR1_N_2"/>
    <property type="match status" value="1"/>
</dbReference>
<comment type="subunit">
    <text evidence="5">Component of the archaeal exosome complex. Forms a trimer of Rrp4 and/or Csl4 subunits. The trimer associates with an hexameric ring-like arrangement composed of 3 Rrp41-Rrp42 heterodimers.</text>
</comment>
<dbReference type="GO" id="GO:0008143">
    <property type="term" value="F:poly(A) binding"/>
    <property type="evidence" value="ECO:0007669"/>
    <property type="project" value="InterPro"/>
</dbReference>
<dbReference type="Proteomes" id="UP000752814">
    <property type="component" value="Unassembled WGS sequence"/>
</dbReference>
<evidence type="ECO:0000259" key="6">
    <source>
        <dbReference type="PROSITE" id="PS50126"/>
    </source>
</evidence>
<evidence type="ECO:0000313" key="7">
    <source>
        <dbReference type="EMBL" id="TQS81187.1"/>
    </source>
</evidence>
<organism evidence="7 8">
    <name type="scientific">Candidatus Methanomassiliicoccus intestinalis</name>
    <dbReference type="NCBI Taxonomy" id="1406512"/>
    <lineage>
        <taxon>Archaea</taxon>
        <taxon>Methanobacteriati</taxon>
        <taxon>Thermoplasmatota</taxon>
        <taxon>Thermoplasmata</taxon>
        <taxon>Methanomassiliicoccales</taxon>
        <taxon>Methanomassiliicoccaceae</taxon>
        <taxon>Methanomassiliicoccus</taxon>
    </lineage>
</organism>
<dbReference type="InterPro" id="IPR048565">
    <property type="entry name" value="S1_RRP4"/>
</dbReference>
<dbReference type="InterPro" id="IPR003029">
    <property type="entry name" value="S1_domain"/>
</dbReference>
<dbReference type="SMART" id="SM00322">
    <property type="entry name" value="KH"/>
    <property type="match status" value="1"/>
</dbReference>
<dbReference type="PROSITE" id="PS50084">
    <property type="entry name" value="KH_TYPE_1"/>
    <property type="match status" value="1"/>
</dbReference>
<dbReference type="OMA" id="GPYIPEV"/>
<name>A0A8J8PCC9_9ARCH</name>
<sequence length="232" mass="25629">MSEEFSKPSRQVVMPGELLEEEKLKAGAGTYVSDGNIYSAIMGFKTVKSNYVNVVPLSGRYIPNVGDNVIGIVEDVGPSNWLIEINSPYPAPLHVNEVPWRVEFGDTSRYMKIGDALLVKVLMVDETMKVQVTMKEQGLRKLQGGEIVEIAPHKVPRVIGKSGSMIQLIKGYTNCRVFVGQNGRIWLDGETENIGYAYHAIKMIDEAAHSSGLTDRVKAYLESVAQPVQESE</sequence>
<keyword evidence="3 5" id="KW-0271">Exosome</keyword>
<dbReference type="Gene3D" id="2.40.50.100">
    <property type="match status" value="1"/>
</dbReference>
<gene>
    <name evidence="5" type="primary">rrp4</name>
    <name evidence="7" type="ORF">A3207_04750</name>
</gene>
<dbReference type="SUPFAM" id="SSF54791">
    <property type="entry name" value="Eukaryotic type KH-domain (KH-domain type I)"/>
    <property type="match status" value="1"/>
</dbReference>
<dbReference type="SUPFAM" id="SSF50249">
    <property type="entry name" value="Nucleic acid-binding proteins"/>
    <property type="match status" value="1"/>
</dbReference>
<dbReference type="GO" id="GO:0000178">
    <property type="term" value="C:exosome (RNase complex)"/>
    <property type="evidence" value="ECO:0007669"/>
    <property type="project" value="UniProtKB-KW"/>
</dbReference>
<keyword evidence="2 5" id="KW-0963">Cytoplasm</keyword>
<evidence type="ECO:0000256" key="1">
    <source>
        <dbReference type="ARBA" id="ARBA00009155"/>
    </source>
</evidence>
<dbReference type="PROSITE" id="PS50126">
    <property type="entry name" value="S1"/>
    <property type="match status" value="1"/>
</dbReference>
<dbReference type="InterPro" id="IPR054371">
    <property type="entry name" value="RRP4_N"/>
</dbReference>
<dbReference type="Gene3D" id="2.40.50.140">
    <property type="entry name" value="Nucleic acid-binding proteins"/>
    <property type="match status" value="1"/>
</dbReference>
<reference evidence="7" key="1">
    <citation type="submission" date="2016-03" db="EMBL/GenBank/DDBJ databases">
        <authorList>
            <person name="Borrel G."/>
            <person name="Mccann A."/>
            <person name="O'Toole P.W."/>
        </authorList>
    </citation>
    <scope>NUCLEOTIDE SEQUENCE</scope>
    <source>
        <strain evidence="7">183</strain>
    </source>
</reference>
<evidence type="ECO:0000256" key="4">
    <source>
        <dbReference type="ARBA" id="ARBA00022884"/>
    </source>
</evidence>
<dbReference type="GO" id="GO:0005737">
    <property type="term" value="C:cytoplasm"/>
    <property type="evidence" value="ECO:0007669"/>
    <property type="project" value="UniProtKB-SubCell"/>
</dbReference>
<dbReference type="GO" id="GO:0071034">
    <property type="term" value="P:CUT catabolic process"/>
    <property type="evidence" value="ECO:0007669"/>
    <property type="project" value="TreeGrafter"/>
</dbReference>
<dbReference type="CDD" id="cd22524">
    <property type="entry name" value="KH-I_Rrp4_prokar"/>
    <property type="match status" value="1"/>
</dbReference>
<keyword evidence="4 5" id="KW-0694">RNA-binding</keyword>
<dbReference type="InterPro" id="IPR004088">
    <property type="entry name" value="KH_dom_type_1"/>
</dbReference>
<evidence type="ECO:0000256" key="5">
    <source>
        <dbReference type="HAMAP-Rule" id="MF_00623"/>
    </source>
</evidence>
<comment type="similarity">
    <text evidence="1 5">Belongs to the RRP4 family.</text>
</comment>
<evidence type="ECO:0000256" key="2">
    <source>
        <dbReference type="ARBA" id="ARBA00022490"/>
    </source>
</evidence>
<dbReference type="RefSeq" id="WP_020448384.1">
    <property type="nucleotide sequence ID" value="NZ_CAYAXV010000002.1"/>
</dbReference>
<dbReference type="GO" id="GO:0034475">
    <property type="term" value="P:U4 snRNA 3'-end processing"/>
    <property type="evidence" value="ECO:0007669"/>
    <property type="project" value="TreeGrafter"/>
</dbReference>
<dbReference type="GeneID" id="41322907"/>
<dbReference type="CDD" id="cd05789">
    <property type="entry name" value="S1_Rrp4"/>
    <property type="match status" value="1"/>
</dbReference>
<dbReference type="Gene3D" id="3.30.1370.10">
    <property type="entry name" value="K Homology domain, type 1"/>
    <property type="match status" value="1"/>
</dbReference>
<feature type="domain" description="S1 motif" evidence="6">
    <location>
        <begin position="66"/>
        <end position="135"/>
    </location>
</feature>